<dbReference type="OrthoDB" id="983063at2"/>
<keyword evidence="2" id="KW-1185">Reference proteome</keyword>
<proteinExistence type="predicted"/>
<name>A0A317Q7G0_9ENTR</name>
<evidence type="ECO:0000313" key="1">
    <source>
        <dbReference type="EMBL" id="PWW12968.1"/>
    </source>
</evidence>
<accession>A0A317Q7G0</accession>
<dbReference type="AlphaFoldDB" id="A0A317Q7G0"/>
<dbReference type="Proteomes" id="UP000246744">
    <property type="component" value="Unassembled WGS sequence"/>
</dbReference>
<organism evidence="1 2">
    <name type="scientific">Mangrovibacter plantisponsor</name>
    <dbReference type="NCBI Taxonomy" id="451513"/>
    <lineage>
        <taxon>Bacteria</taxon>
        <taxon>Pseudomonadati</taxon>
        <taxon>Pseudomonadota</taxon>
        <taxon>Gammaproteobacteria</taxon>
        <taxon>Enterobacterales</taxon>
        <taxon>Enterobacteriaceae</taxon>
        <taxon>Mangrovibacter</taxon>
    </lineage>
</organism>
<sequence length="174" mass="20323">MSRFKNRGKEDFIKKAHEIEDHEQLVRQVDHVENNISKRMAFNFSYFLGEAPGADFNNLNQESLSSLFIKLREFCREPISHWLLEPIGHKGTVFANYINFPKNSDFEVPAHVPKGVEWGRFRIDRATRLAGFIVPDKKNGIEITKGYRLCNNVFYVVFLDLNHGFYKTDPTKKK</sequence>
<gene>
    <name evidence="1" type="ORF">DES37_101547</name>
</gene>
<comment type="caution">
    <text evidence="1">The sequence shown here is derived from an EMBL/GenBank/DDBJ whole genome shotgun (WGS) entry which is preliminary data.</text>
</comment>
<dbReference type="EMBL" id="QGTS01000001">
    <property type="protein sequence ID" value="PWW12968.1"/>
    <property type="molecule type" value="Genomic_DNA"/>
</dbReference>
<protein>
    <submittedName>
        <fullName evidence="1">Uncharacterized protein</fullName>
    </submittedName>
</protein>
<dbReference type="RefSeq" id="WP_110024726.1">
    <property type="nucleotide sequence ID" value="NZ_QGTS01000001.1"/>
</dbReference>
<evidence type="ECO:0000313" key="2">
    <source>
        <dbReference type="Proteomes" id="UP000246744"/>
    </source>
</evidence>
<reference evidence="1 2" key="1">
    <citation type="submission" date="2018-05" db="EMBL/GenBank/DDBJ databases">
        <title>Genomic Encyclopedia of Type Strains, Phase IV (KMG-IV): sequencing the most valuable type-strain genomes for metagenomic binning, comparative biology and taxonomic classification.</title>
        <authorList>
            <person name="Goeker M."/>
        </authorList>
    </citation>
    <scope>NUCLEOTIDE SEQUENCE [LARGE SCALE GENOMIC DNA]</scope>
    <source>
        <strain evidence="1 2">DSM 19579</strain>
    </source>
</reference>